<proteinExistence type="predicted"/>
<feature type="domain" description="Reverse transcriptase zinc-binding" evidence="1">
    <location>
        <begin position="188"/>
        <end position="269"/>
    </location>
</feature>
<dbReference type="Pfam" id="PF13966">
    <property type="entry name" value="zf-RVT"/>
    <property type="match status" value="1"/>
</dbReference>
<reference evidence="2" key="1">
    <citation type="submission" date="2020-06" db="EMBL/GenBank/DDBJ databases">
        <authorList>
            <person name="Li T."/>
            <person name="Hu X."/>
            <person name="Zhang T."/>
            <person name="Song X."/>
            <person name="Zhang H."/>
            <person name="Dai N."/>
            <person name="Sheng W."/>
            <person name="Hou X."/>
            <person name="Wei L."/>
        </authorList>
    </citation>
    <scope>NUCLEOTIDE SEQUENCE</scope>
    <source>
        <strain evidence="2">K16</strain>
        <tissue evidence="2">Leaf</tissue>
    </source>
</reference>
<accession>A0AAE1T6H0</accession>
<evidence type="ECO:0000259" key="1">
    <source>
        <dbReference type="Pfam" id="PF13966"/>
    </source>
</evidence>
<comment type="caution">
    <text evidence="2">The sequence shown here is derived from an EMBL/GenBank/DDBJ whole genome shotgun (WGS) entry which is preliminary data.</text>
</comment>
<protein>
    <recommendedName>
        <fullName evidence="1">Reverse transcriptase zinc-binding domain-containing protein</fullName>
    </recommendedName>
</protein>
<dbReference type="PANTHER" id="PTHR33116">
    <property type="entry name" value="REVERSE TRANSCRIPTASE ZINC-BINDING DOMAIN-CONTAINING PROTEIN-RELATED-RELATED"/>
    <property type="match status" value="1"/>
</dbReference>
<dbReference type="Proteomes" id="UP001289374">
    <property type="component" value="Unassembled WGS sequence"/>
</dbReference>
<organism evidence="2 3">
    <name type="scientific">Sesamum angolense</name>
    <dbReference type="NCBI Taxonomy" id="2727404"/>
    <lineage>
        <taxon>Eukaryota</taxon>
        <taxon>Viridiplantae</taxon>
        <taxon>Streptophyta</taxon>
        <taxon>Embryophyta</taxon>
        <taxon>Tracheophyta</taxon>
        <taxon>Spermatophyta</taxon>
        <taxon>Magnoliopsida</taxon>
        <taxon>eudicotyledons</taxon>
        <taxon>Gunneridae</taxon>
        <taxon>Pentapetalae</taxon>
        <taxon>asterids</taxon>
        <taxon>lamiids</taxon>
        <taxon>Lamiales</taxon>
        <taxon>Pedaliaceae</taxon>
        <taxon>Sesamum</taxon>
    </lineage>
</organism>
<keyword evidence="3" id="KW-1185">Reference proteome</keyword>
<evidence type="ECO:0000313" key="2">
    <source>
        <dbReference type="EMBL" id="KAK4382097.1"/>
    </source>
</evidence>
<evidence type="ECO:0000313" key="3">
    <source>
        <dbReference type="Proteomes" id="UP001289374"/>
    </source>
</evidence>
<dbReference type="EMBL" id="JACGWL010000756">
    <property type="protein sequence ID" value="KAK4382097.1"/>
    <property type="molecule type" value="Genomic_DNA"/>
</dbReference>
<dbReference type="InterPro" id="IPR026960">
    <property type="entry name" value="RVT-Znf"/>
</dbReference>
<sequence length="320" mass="36586">MRKFLWQGSTGAGNAKVAWDQLCQPKVEGGLGLRKLITINQALILKQLWRLLQNDGTSIWVDWIQHNRLRNTTIWTFNRDTGSWGWKKMLKLIPLLQRGVVYKVGDGLSFKLWQDIWHDRGPLCLTYPRGPAVTGLPLSLTLSSVLQRNSWCWPASTDTDIAEIISQLPPTYPTATDTICWRSTSGTYTIKSAIILIQPSNPRVHWHGLLQGKFKIARHGFILWLAILEKLSTMDKPWVQGGANGCVFCEGQFNESHEHLFFKCWYSNRCLTILNNRIKFQWPYLEWQRGITWASKRWRESSSECGTLSNISGIGLSSLG</sequence>
<gene>
    <name evidence="2" type="ORF">Sango_2905400</name>
</gene>
<name>A0AAE1T6H0_9LAMI</name>
<dbReference type="PANTHER" id="PTHR33116:SF78">
    <property type="entry name" value="OS12G0587133 PROTEIN"/>
    <property type="match status" value="1"/>
</dbReference>
<dbReference type="AlphaFoldDB" id="A0AAE1T6H0"/>
<reference evidence="2" key="2">
    <citation type="journal article" date="2024" name="Plant">
        <title>Genomic evolution and insights into agronomic trait innovations of Sesamum species.</title>
        <authorList>
            <person name="Miao H."/>
            <person name="Wang L."/>
            <person name="Qu L."/>
            <person name="Liu H."/>
            <person name="Sun Y."/>
            <person name="Le M."/>
            <person name="Wang Q."/>
            <person name="Wei S."/>
            <person name="Zheng Y."/>
            <person name="Lin W."/>
            <person name="Duan Y."/>
            <person name="Cao H."/>
            <person name="Xiong S."/>
            <person name="Wang X."/>
            <person name="Wei L."/>
            <person name="Li C."/>
            <person name="Ma Q."/>
            <person name="Ju M."/>
            <person name="Zhao R."/>
            <person name="Li G."/>
            <person name="Mu C."/>
            <person name="Tian Q."/>
            <person name="Mei H."/>
            <person name="Zhang T."/>
            <person name="Gao T."/>
            <person name="Zhang H."/>
        </authorList>
    </citation>
    <scope>NUCLEOTIDE SEQUENCE</scope>
    <source>
        <strain evidence="2">K16</strain>
    </source>
</reference>